<comment type="caution">
    <text evidence="1">The sequence shown here is derived from an EMBL/GenBank/DDBJ whole genome shotgun (WGS) entry which is preliminary data.</text>
</comment>
<evidence type="ECO:0000313" key="1">
    <source>
        <dbReference type="EMBL" id="MCL1140304.1"/>
    </source>
</evidence>
<dbReference type="RefSeq" id="WP_248951334.1">
    <property type="nucleotide sequence ID" value="NZ_JAKILB010000013.1"/>
</dbReference>
<sequence>MAQFDKHVSIVVDPKSPQSITAALAEYRQRLQDGSALRLTMNLMLNVRFVKADGSELTLDDAGDNRALVELAINACRFDEQHAYITEPVVFAAALNFPELLPEVVATLEALVAFSRSRNDSNDLWLDDYNAFGVEAIYMLIETDAAYSSMLTRLLVPYWDTQTMTAPLCLLGGLVAKHGWTRDLIKAYVYCDGAEVRRYFYEDAFVEEQGYDAVQIDLLSHLQSHHDDYLYFKSELIARLQAMPILQMPDEPSSLAQLLVEYYSTMGAWPVGCERWELEDESDEWNDRVKQQLICGVKVEDEIIALAAMLTETRDESTYFSVAESQRGEVEDSYKIWRNFAAAEIAAAPVIEDQIADKPEPAVEPEPAIEPEQELPAIAWDDAMGRKIFSCLNPRTDLISQSRLERLNDELGNRDGQEIIEALPFMPLHLGSSAYLALRLHQDPSDDELTAIGQWFEQHLSQLLSDFVLKFCKVAEDDNEALRQWICGVDLDAHQAVATDIDAKMIELVRNGLAKDGGKSGPEISAKQAAYWNLFTHDAGQRCMLTTLLLQSASRFTQCRSSEQLTQSSPVVQLAKRHWQMWLAIAPQRAINRIIKFKADYGLYAAINDQDSEASLFDLLQQFGVTDAMLEAFTLMADQQVADYRPADARFGQRYAAKVEQYAELDLADTSMIGRQQLKQFDALLQALEYCREDQVLEFFQHLKALNPQLELPIMPMFEQALLNTLKEGFEDDTAQSLYDCIMAYLISGEGLGSLSPLALNKPKLQGWNPYPMYRGKVGPADFVWLLPQEMAQRLVLFLAQLGKRGLHWLGRSSVENAYVASRIQAGDIAMVDRWSHSEVGNERHRDSDMGDALDVAKQNWALNWLDRAGVPEAALVYFAVHEGYEQQQFVCKLAAENRLPDLQDWLTANERVQLLEMLADVESLPEPSKQSFLQDCSSAVKSLANKLFANRQ</sequence>
<proteinExistence type="predicted"/>
<evidence type="ECO:0000313" key="2">
    <source>
        <dbReference type="Proteomes" id="UP001139293"/>
    </source>
</evidence>
<dbReference type="EMBL" id="JAKILB010000013">
    <property type="protein sequence ID" value="MCL1140304.1"/>
    <property type="molecule type" value="Genomic_DNA"/>
</dbReference>
<keyword evidence="2" id="KW-1185">Reference proteome</keyword>
<reference evidence="1" key="1">
    <citation type="submission" date="2022-01" db="EMBL/GenBank/DDBJ databases">
        <title>Whole genome-based taxonomy of the Shewanellaceae.</title>
        <authorList>
            <person name="Martin-Rodriguez A.J."/>
        </authorList>
    </citation>
    <scope>NUCLEOTIDE SEQUENCE</scope>
    <source>
        <strain evidence="1">KCTC 23973</strain>
    </source>
</reference>
<gene>
    <name evidence="1" type="ORF">L2740_17350</name>
</gene>
<dbReference type="Proteomes" id="UP001139293">
    <property type="component" value="Unassembled WGS sequence"/>
</dbReference>
<protein>
    <submittedName>
        <fullName evidence="1">Uncharacterized protein</fullName>
    </submittedName>
</protein>
<organism evidence="1 2">
    <name type="scientific">Shewanella pneumatophori</name>
    <dbReference type="NCBI Taxonomy" id="314092"/>
    <lineage>
        <taxon>Bacteria</taxon>
        <taxon>Pseudomonadati</taxon>
        <taxon>Pseudomonadota</taxon>
        <taxon>Gammaproteobacteria</taxon>
        <taxon>Alteromonadales</taxon>
        <taxon>Shewanellaceae</taxon>
        <taxon>Shewanella</taxon>
    </lineage>
</organism>
<accession>A0A9X1ZDM1</accession>
<dbReference type="AlphaFoldDB" id="A0A9X1ZDM1"/>
<name>A0A9X1ZDM1_9GAMM</name>